<reference evidence="1" key="1">
    <citation type="journal article" date="2014" name="Front. Microbiol.">
        <title>High frequency of phylogenetically diverse reductive dehalogenase-homologous genes in deep subseafloor sedimentary metagenomes.</title>
        <authorList>
            <person name="Kawai M."/>
            <person name="Futagami T."/>
            <person name="Toyoda A."/>
            <person name="Takaki Y."/>
            <person name="Nishi S."/>
            <person name="Hori S."/>
            <person name="Arai W."/>
            <person name="Tsubouchi T."/>
            <person name="Morono Y."/>
            <person name="Uchiyama I."/>
            <person name="Ito T."/>
            <person name="Fujiyama A."/>
            <person name="Inagaki F."/>
            <person name="Takami H."/>
        </authorList>
    </citation>
    <scope>NUCLEOTIDE SEQUENCE</scope>
    <source>
        <strain evidence="1">Expedition CK06-06</strain>
    </source>
</reference>
<sequence>MMVVITIQYAFVSGSSRPSQNPTATAIVTRSAWRKLGERMF</sequence>
<gene>
    <name evidence="1" type="ORF">S03H2_26682</name>
</gene>
<dbReference type="AlphaFoldDB" id="X1G7V6"/>
<evidence type="ECO:0000313" key="1">
    <source>
        <dbReference type="EMBL" id="GAH53342.1"/>
    </source>
</evidence>
<comment type="caution">
    <text evidence="1">The sequence shown here is derived from an EMBL/GenBank/DDBJ whole genome shotgun (WGS) entry which is preliminary data.</text>
</comment>
<protein>
    <submittedName>
        <fullName evidence="1">Uncharacterized protein</fullName>
    </submittedName>
</protein>
<organism evidence="1">
    <name type="scientific">marine sediment metagenome</name>
    <dbReference type="NCBI Taxonomy" id="412755"/>
    <lineage>
        <taxon>unclassified sequences</taxon>
        <taxon>metagenomes</taxon>
        <taxon>ecological metagenomes</taxon>
    </lineage>
</organism>
<feature type="non-terminal residue" evidence="1">
    <location>
        <position position="41"/>
    </location>
</feature>
<dbReference type="EMBL" id="BARU01015585">
    <property type="protein sequence ID" value="GAH53342.1"/>
    <property type="molecule type" value="Genomic_DNA"/>
</dbReference>
<accession>X1G7V6</accession>
<name>X1G7V6_9ZZZZ</name>
<proteinExistence type="predicted"/>